<dbReference type="STRING" id="1798374.A2Z33_05745"/>
<reference evidence="1 2" key="1">
    <citation type="journal article" date="2016" name="Nat. Commun.">
        <title>Thousands of microbial genomes shed light on interconnected biogeochemical processes in an aquifer system.</title>
        <authorList>
            <person name="Anantharaman K."/>
            <person name="Brown C.T."/>
            <person name="Hug L.A."/>
            <person name="Sharon I."/>
            <person name="Castelle C.J."/>
            <person name="Probst A.J."/>
            <person name="Thomas B.C."/>
            <person name="Singh A."/>
            <person name="Wilkins M.J."/>
            <person name="Karaoz U."/>
            <person name="Brodie E.L."/>
            <person name="Williams K.H."/>
            <person name="Hubbard S.S."/>
            <person name="Banfield J.F."/>
        </authorList>
    </citation>
    <scope>NUCLEOTIDE SEQUENCE [LARGE SCALE GENOMIC DNA]</scope>
</reference>
<name>A0A1F5YXU7_9BACT</name>
<evidence type="ECO:0000313" key="1">
    <source>
        <dbReference type="EMBL" id="OGG04787.1"/>
    </source>
</evidence>
<dbReference type="AlphaFoldDB" id="A0A1F5YXU7"/>
<gene>
    <name evidence="1" type="ORF">A2Z33_05745</name>
</gene>
<organism evidence="1 2">
    <name type="scientific">Candidatus Gottesmanbacteria bacterium RBG_16_52_11</name>
    <dbReference type="NCBI Taxonomy" id="1798374"/>
    <lineage>
        <taxon>Bacteria</taxon>
        <taxon>Candidatus Gottesmaniibacteriota</taxon>
    </lineage>
</organism>
<proteinExistence type="predicted"/>
<accession>A0A1F5YXU7</accession>
<protein>
    <submittedName>
        <fullName evidence="1">Uncharacterized protein</fullName>
    </submittedName>
</protein>
<sequence length="153" mass="16532">MPAIESVEFMPRPDGYGPEGPDRYIAYGADRIPLGMLLVIPGPDIIRIPEIWLLDDYGLVGGGELLGAFSATLEPATRVIATVDHHNSLLVLKASGYLDSAFRDPSVRITDPEFLVMVPMVRLAESGGFTVNAIGFEREGDDLSVYLDIQVAG</sequence>
<evidence type="ECO:0000313" key="2">
    <source>
        <dbReference type="Proteomes" id="UP000178448"/>
    </source>
</evidence>
<dbReference type="EMBL" id="MFJD01000001">
    <property type="protein sequence ID" value="OGG04787.1"/>
    <property type="molecule type" value="Genomic_DNA"/>
</dbReference>
<comment type="caution">
    <text evidence="1">The sequence shown here is derived from an EMBL/GenBank/DDBJ whole genome shotgun (WGS) entry which is preliminary data.</text>
</comment>
<dbReference type="Proteomes" id="UP000178448">
    <property type="component" value="Unassembled WGS sequence"/>
</dbReference>